<accession>S0FF41</accession>
<evidence type="ECO:0000313" key="5">
    <source>
        <dbReference type="EMBL" id="EMS68967.1"/>
    </source>
</evidence>
<evidence type="ECO:0000256" key="3">
    <source>
        <dbReference type="ARBA" id="ARBA00022729"/>
    </source>
</evidence>
<sequence>MKMKRAILSVILCIILIYSTACGNSGKTDTAVQSTAGDTASTAKDVSFPLKESATLTMWCGFNVNASKVMSDFSGSHVFQEMEKITNTKIKFIHPAIGQEVEQFNLMIASNEYPDMVMGGISFYSGGGDKAVADGIFIKLNDLIAKYAPNYSKLLANNPDAARQCSSDNSIMSAILPIMRQDNLCWHGPSIRADWLKETGLDTPVTISDWEEMLTAMKKNHPDSTPLIFNFAGAPVGEGFKNRGEDHWGVFLSAYGMGPSLYNDNGTVKLGAIQPGYKDYLELINRWYKNGLIDADFPARDEEGLNAIITSGKAGAMVGSVDIASNLFGSQKIDYVTAPYPVLKEGDKINYRAFDAVASPIANSVSISTQCKNPEIAVAWLDYAFSEKGSLLYNFGLEGEGYTLQEGKPVFTDTVLNNPDISTETALFLYKMQSFPQLRYGAYANPGTLRKPAVMEQKIAWTEQCTADLAMPPVTLTADEAKAYSNIMSTANVYRNEMVLKFIMGAESLDKFDSYVKQMDKMGINDAIKIYQDALGRYLKR</sequence>
<dbReference type="PANTHER" id="PTHR30061:SF50">
    <property type="entry name" value="MALTOSE_MALTODEXTRIN-BINDING PERIPLASMIC PROTEIN"/>
    <property type="match status" value="1"/>
</dbReference>
<keyword evidence="2" id="KW-0813">Transport</keyword>
<dbReference type="Proteomes" id="UP000014155">
    <property type="component" value="Unassembled WGS sequence"/>
</dbReference>
<keyword evidence="6" id="KW-1185">Reference proteome</keyword>
<dbReference type="eggNOG" id="COG1653">
    <property type="taxonomic scope" value="Bacteria"/>
</dbReference>
<feature type="signal peptide" evidence="4">
    <location>
        <begin position="1"/>
        <end position="23"/>
    </location>
</feature>
<feature type="chain" id="PRO_5004486764" evidence="4">
    <location>
        <begin position="24"/>
        <end position="541"/>
    </location>
</feature>
<keyword evidence="5" id="KW-0762">Sugar transport</keyword>
<dbReference type="GO" id="GO:0042956">
    <property type="term" value="P:maltodextrin transmembrane transport"/>
    <property type="evidence" value="ECO:0007669"/>
    <property type="project" value="TreeGrafter"/>
</dbReference>
<proteinExistence type="inferred from homology"/>
<dbReference type="EMBL" id="AORV01000078">
    <property type="protein sequence ID" value="EMS68967.1"/>
    <property type="molecule type" value="Genomic_DNA"/>
</dbReference>
<comment type="caution">
    <text evidence="5">The sequence shown here is derived from an EMBL/GenBank/DDBJ whole genome shotgun (WGS) entry which is preliminary data.</text>
</comment>
<dbReference type="InterPro" id="IPR006059">
    <property type="entry name" value="SBP"/>
</dbReference>
<evidence type="ECO:0000256" key="4">
    <source>
        <dbReference type="SAM" id="SignalP"/>
    </source>
</evidence>
<dbReference type="PANTHER" id="PTHR30061">
    <property type="entry name" value="MALTOSE-BINDING PERIPLASMIC PROTEIN"/>
    <property type="match status" value="1"/>
</dbReference>
<dbReference type="Gene3D" id="3.40.190.10">
    <property type="entry name" value="Periplasmic binding protein-like II"/>
    <property type="match status" value="2"/>
</dbReference>
<evidence type="ECO:0000256" key="1">
    <source>
        <dbReference type="ARBA" id="ARBA00008520"/>
    </source>
</evidence>
<evidence type="ECO:0000256" key="2">
    <source>
        <dbReference type="ARBA" id="ARBA00022448"/>
    </source>
</evidence>
<dbReference type="PATRIC" id="fig|1195236.3.peg.5521"/>
<dbReference type="GO" id="GO:0055052">
    <property type="term" value="C:ATP-binding cassette (ABC) transporter complex, substrate-binding subunit-containing"/>
    <property type="evidence" value="ECO:0007669"/>
    <property type="project" value="TreeGrafter"/>
</dbReference>
<comment type="similarity">
    <text evidence="1">Belongs to the bacterial solute-binding protein 1 family.</text>
</comment>
<dbReference type="RefSeq" id="WP_004631048.1">
    <property type="nucleotide sequence ID" value="NZ_AORV01000078.1"/>
</dbReference>
<name>S0FF41_RUMCE</name>
<dbReference type="Pfam" id="PF01547">
    <property type="entry name" value="SBP_bac_1"/>
    <property type="match status" value="1"/>
</dbReference>
<organism evidence="5 6">
    <name type="scientific">Ruminiclostridium cellobioparum subsp. termitidis CT1112</name>
    <dbReference type="NCBI Taxonomy" id="1195236"/>
    <lineage>
        <taxon>Bacteria</taxon>
        <taxon>Bacillati</taxon>
        <taxon>Bacillota</taxon>
        <taxon>Clostridia</taxon>
        <taxon>Eubacteriales</taxon>
        <taxon>Oscillospiraceae</taxon>
        <taxon>Ruminiclostridium</taxon>
    </lineage>
</organism>
<protein>
    <submittedName>
        <fullName evidence="5">ABC-type sugar transport system, periplasmic component</fullName>
    </submittedName>
</protein>
<dbReference type="STRING" id="1195236.CTER_5387"/>
<reference evidence="5 6" key="1">
    <citation type="journal article" date="2013" name="Genome Announc.">
        <title>Draft Genome Sequence of the Cellulolytic, Mesophilic, Anaerobic Bacterium Clostridium termitidis Strain CT1112 (DSM 5398).</title>
        <authorList>
            <person name="Lal S."/>
            <person name="Ramachandran U."/>
            <person name="Zhang X."/>
            <person name="Munir R."/>
            <person name="Sparling R."/>
            <person name="Levin D.B."/>
        </authorList>
    </citation>
    <scope>NUCLEOTIDE SEQUENCE [LARGE SCALE GENOMIC DNA]</scope>
    <source>
        <strain evidence="5 6">CT1112</strain>
    </source>
</reference>
<dbReference type="SUPFAM" id="SSF53850">
    <property type="entry name" value="Periplasmic binding protein-like II"/>
    <property type="match status" value="1"/>
</dbReference>
<gene>
    <name evidence="5" type="ORF">CTER_5387</name>
</gene>
<evidence type="ECO:0000313" key="6">
    <source>
        <dbReference type="Proteomes" id="UP000014155"/>
    </source>
</evidence>
<keyword evidence="3 4" id="KW-0732">Signal</keyword>
<dbReference type="AlphaFoldDB" id="S0FF41"/>
<dbReference type="GO" id="GO:0015768">
    <property type="term" value="P:maltose transport"/>
    <property type="evidence" value="ECO:0007669"/>
    <property type="project" value="TreeGrafter"/>
</dbReference>
<dbReference type="GO" id="GO:1901982">
    <property type="term" value="F:maltose binding"/>
    <property type="evidence" value="ECO:0007669"/>
    <property type="project" value="TreeGrafter"/>
</dbReference>